<dbReference type="RefSeq" id="WP_188442377.1">
    <property type="nucleotide sequence ID" value="NZ_BMFD01000006.1"/>
</dbReference>
<gene>
    <name evidence="3" type="ORF">GCM10010993_19930</name>
</gene>
<dbReference type="SUPFAM" id="SSF52540">
    <property type="entry name" value="P-loop containing nucleoside triphosphate hydrolases"/>
    <property type="match status" value="1"/>
</dbReference>
<feature type="domain" description="DUF4143" evidence="2">
    <location>
        <begin position="220"/>
        <end position="382"/>
    </location>
</feature>
<feature type="domain" description="AAA" evidence="1">
    <location>
        <begin position="18"/>
        <end position="152"/>
    </location>
</feature>
<dbReference type="PANTHER" id="PTHR33295">
    <property type="entry name" value="ATPASE"/>
    <property type="match status" value="1"/>
</dbReference>
<evidence type="ECO:0000313" key="3">
    <source>
        <dbReference type="EMBL" id="GGC41313.1"/>
    </source>
</evidence>
<comment type="caution">
    <text evidence="3">The sequence shown here is derived from an EMBL/GenBank/DDBJ whole genome shotgun (WGS) entry which is preliminary data.</text>
</comment>
<dbReference type="Proteomes" id="UP000635885">
    <property type="component" value="Unassembled WGS sequence"/>
</dbReference>
<name>A0ABQ1MN25_9BACT</name>
<evidence type="ECO:0000259" key="2">
    <source>
        <dbReference type="Pfam" id="PF13635"/>
    </source>
</evidence>
<dbReference type="Pfam" id="PF13173">
    <property type="entry name" value="AAA_14"/>
    <property type="match status" value="1"/>
</dbReference>
<dbReference type="Gene3D" id="3.40.50.300">
    <property type="entry name" value="P-loop containing nucleotide triphosphate hydrolases"/>
    <property type="match status" value="1"/>
</dbReference>
<dbReference type="Pfam" id="PF13635">
    <property type="entry name" value="DUF4143"/>
    <property type="match status" value="1"/>
</dbReference>
<accession>A0ABQ1MN25</accession>
<organism evidence="3 4">
    <name type="scientific">Belliella aquatica</name>
    <dbReference type="NCBI Taxonomy" id="1323734"/>
    <lineage>
        <taxon>Bacteria</taxon>
        <taxon>Pseudomonadati</taxon>
        <taxon>Bacteroidota</taxon>
        <taxon>Cytophagia</taxon>
        <taxon>Cytophagales</taxon>
        <taxon>Cyclobacteriaceae</taxon>
        <taxon>Belliella</taxon>
    </lineage>
</organism>
<dbReference type="InterPro" id="IPR041682">
    <property type="entry name" value="AAA_14"/>
</dbReference>
<dbReference type="EMBL" id="BMFD01000006">
    <property type="protein sequence ID" value="GGC41313.1"/>
    <property type="molecule type" value="Genomic_DNA"/>
</dbReference>
<proteinExistence type="predicted"/>
<protein>
    <submittedName>
        <fullName evidence="3">ATPase</fullName>
    </submittedName>
</protein>
<dbReference type="PANTHER" id="PTHR33295:SF7">
    <property type="entry name" value="ATPASE"/>
    <property type="match status" value="1"/>
</dbReference>
<dbReference type="InterPro" id="IPR027417">
    <property type="entry name" value="P-loop_NTPase"/>
</dbReference>
<evidence type="ECO:0000259" key="1">
    <source>
        <dbReference type="Pfam" id="PF13173"/>
    </source>
</evidence>
<sequence length="435" mass="49863">MKRKLTNQLASWKNASSRKPLLIQGARQVGKTWLMKTFGKECFQSVAYVNLETNKELKDAFEQNFEIDRILLAIQITSGVKVIKGETLVIIDEIQESPFAITSLKYFQENAPEYFVMAAGSLLGVVLHQQVSFPVGKVDFLNLYPLDFEEFLMAMNEEDLIELVKNQDWALINTFKEKYIGLLKQYYFVGGMPEAVTNYAQNKDLKEVRKIQKGILAAYEQDFSKHAPVEIVPRIRMLWNAIPSQLTKENKKFIYGHVKQGARAKDFELALAWLYDSGLVHRVNKISKPGIPLKAYEDINSFKLFMLDIGLLAALTDLDSKSILEGNNLFEEFKGALTEQYVLQQFLARNIHPFYWSTEKSTAEIDFIIQLDGKVYPVEVKAEENLKAKSLKVFSEKYKIPVSVRTSMSGYRKEDWLVNIPLYAIGFLNQENTIS</sequence>
<evidence type="ECO:0000313" key="4">
    <source>
        <dbReference type="Proteomes" id="UP000635885"/>
    </source>
</evidence>
<dbReference type="InterPro" id="IPR025420">
    <property type="entry name" value="DUF4143"/>
</dbReference>
<keyword evidence="4" id="KW-1185">Reference proteome</keyword>
<reference evidence="4" key="1">
    <citation type="journal article" date="2019" name="Int. J. Syst. Evol. Microbiol.">
        <title>The Global Catalogue of Microorganisms (GCM) 10K type strain sequencing project: providing services to taxonomists for standard genome sequencing and annotation.</title>
        <authorList>
            <consortium name="The Broad Institute Genomics Platform"/>
            <consortium name="The Broad Institute Genome Sequencing Center for Infectious Disease"/>
            <person name="Wu L."/>
            <person name="Ma J."/>
        </authorList>
    </citation>
    <scope>NUCLEOTIDE SEQUENCE [LARGE SCALE GENOMIC DNA]</scope>
    <source>
        <strain evidence="4">CGMCC 1.12479</strain>
    </source>
</reference>